<dbReference type="EMBL" id="JACYXC010000001">
    <property type="protein sequence ID" value="MBH5338154.1"/>
    <property type="molecule type" value="Genomic_DNA"/>
</dbReference>
<dbReference type="Proteomes" id="UP000807371">
    <property type="component" value="Unassembled WGS sequence"/>
</dbReference>
<feature type="transmembrane region" description="Helical" evidence="2">
    <location>
        <begin position="216"/>
        <end position="234"/>
    </location>
</feature>
<evidence type="ECO:0000313" key="4">
    <source>
        <dbReference type="Proteomes" id="UP000807371"/>
    </source>
</evidence>
<keyword evidence="2" id="KW-0812">Transmembrane</keyword>
<organism evidence="3 4">
    <name type="scientific">Streptomyces pactum</name>
    <dbReference type="NCBI Taxonomy" id="68249"/>
    <lineage>
        <taxon>Bacteria</taxon>
        <taxon>Bacillati</taxon>
        <taxon>Actinomycetota</taxon>
        <taxon>Actinomycetes</taxon>
        <taxon>Kitasatosporales</taxon>
        <taxon>Streptomycetaceae</taxon>
        <taxon>Streptomyces</taxon>
    </lineage>
</organism>
<feature type="region of interest" description="Disordered" evidence="1">
    <location>
        <begin position="1"/>
        <end position="97"/>
    </location>
</feature>
<protein>
    <recommendedName>
        <fullName evidence="5">ABC transporter permease</fullName>
    </recommendedName>
</protein>
<name>A0ABS0NSG3_9ACTN</name>
<feature type="transmembrane region" description="Helical" evidence="2">
    <location>
        <begin position="569"/>
        <end position="592"/>
    </location>
</feature>
<evidence type="ECO:0008006" key="5">
    <source>
        <dbReference type="Google" id="ProtNLM"/>
    </source>
</evidence>
<evidence type="ECO:0000256" key="2">
    <source>
        <dbReference type="SAM" id="Phobius"/>
    </source>
</evidence>
<keyword evidence="2" id="KW-0472">Membrane</keyword>
<feature type="transmembrane region" description="Helical" evidence="2">
    <location>
        <begin position="279"/>
        <end position="297"/>
    </location>
</feature>
<keyword evidence="4" id="KW-1185">Reference proteome</keyword>
<reference evidence="3 4" key="1">
    <citation type="submission" date="2020-09" db="EMBL/GenBank/DDBJ databases">
        <title>Biosynthesis of the nuclear factor of activated T cells inhibitor NFAT-133 and its congeners in Streptomyces pactum.</title>
        <authorList>
            <person name="Zhou W."/>
            <person name="Posri P."/>
            <person name="Abugrain M.E."/>
            <person name="Weisberg A.J."/>
            <person name="Chang J.H."/>
            <person name="Mahmud T."/>
        </authorList>
    </citation>
    <scope>NUCLEOTIDE SEQUENCE [LARGE SCALE GENOMIC DNA]</scope>
    <source>
        <strain evidence="3 4">ATCC 27456</strain>
    </source>
</reference>
<dbReference type="Pfam" id="PF19814">
    <property type="entry name" value="DUF6297"/>
    <property type="match status" value="1"/>
</dbReference>
<feature type="transmembrane region" description="Helical" evidence="2">
    <location>
        <begin position="527"/>
        <end position="548"/>
    </location>
</feature>
<gene>
    <name evidence="3" type="ORF">IHE55_26575</name>
</gene>
<dbReference type="RefSeq" id="WP_197991353.1">
    <property type="nucleotide sequence ID" value="NZ_JACYXC010000001.1"/>
</dbReference>
<comment type="caution">
    <text evidence="3">The sequence shown here is derived from an EMBL/GenBank/DDBJ whole genome shotgun (WGS) entry which is preliminary data.</text>
</comment>
<feature type="transmembrane region" description="Helical" evidence="2">
    <location>
        <begin position="604"/>
        <end position="624"/>
    </location>
</feature>
<proteinExistence type="predicted"/>
<sequence>MPDEDFVSRSSGPASDEDFESPNTGSASGGDASGRRAAPAGAHQEEPAPGQEPAVGAAGTPGEDGTGEPAVSPDGDEAGDRADERPEEWHPEEDDRTAETLRWLVRKRRAERRRRSRDLVVLAYTVVLAAIGYGGGYTALLLRKLSLGADHGDLGEDIRQALPPAFTLLAAVLALIAARDALWRGPVVVPGPAVGWLLTQPVRREAVLRPRLRRSAALAVFGGLLTAAAGAVVLHVTDLAPFGRGLLALLPAAVCLPLLATFLAVAVERRPGLADRVRRLTPGAVAVILLLALRTGLAATGRPTGVPTGADLWSGPWGWAAQPVLRAAGGHAPGWPVAVAALLLLTLAAWVPARRDADRIGNAQLRRRAATVSAVHNGVATMELRAARLAMAAASAGPGRHRWRPRPPRDRRLAVVWRDAVALLRSPGRLGTALTGTMCAAAVAGVAVRTDGELRAPLLVAALFSGYAAVAALAEPARLETDDVRRSAWSPLRLRALMLRHTVLPAASGTLLAALAAVPYALAGAPWTLLVMPLCAPPLAAAAVVAACRGPVRTDLLMLGVVTPAGSPGPFLVAFWYAAGPLVAVGGLALTLHGVPAAGPGAPSVVPVALASVVLTVALLAYAARSADRLVRRG</sequence>
<feature type="transmembrane region" description="Helical" evidence="2">
    <location>
        <begin position="161"/>
        <end position="178"/>
    </location>
</feature>
<feature type="transmembrane region" description="Helical" evidence="2">
    <location>
        <begin position="246"/>
        <end position="267"/>
    </location>
</feature>
<evidence type="ECO:0000313" key="3">
    <source>
        <dbReference type="EMBL" id="MBH5338154.1"/>
    </source>
</evidence>
<feature type="compositionally biased region" description="Basic and acidic residues" evidence="1">
    <location>
        <begin position="78"/>
        <end position="89"/>
    </location>
</feature>
<feature type="transmembrane region" description="Helical" evidence="2">
    <location>
        <begin position="119"/>
        <end position="141"/>
    </location>
</feature>
<keyword evidence="2" id="KW-1133">Transmembrane helix</keyword>
<feature type="transmembrane region" description="Helical" evidence="2">
    <location>
        <begin position="497"/>
        <end position="521"/>
    </location>
</feature>
<dbReference type="InterPro" id="IPR046264">
    <property type="entry name" value="DUF6297"/>
</dbReference>
<feature type="compositionally biased region" description="Low complexity" evidence="1">
    <location>
        <begin position="33"/>
        <end position="42"/>
    </location>
</feature>
<accession>A0ABS0NSG3</accession>
<evidence type="ECO:0000256" key="1">
    <source>
        <dbReference type="SAM" id="MobiDB-lite"/>
    </source>
</evidence>
<feature type="transmembrane region" description="Helical" evidence="2">
    <location>
        <begin position="334"/>
        <end position="353"/>
    </location>
</feature>